<dbReference type="EMBL" id="JHEG02000059">
    <property type="protein sequence ID" value="KIE06541.1"/>
    <property type="molecule type" value="Genomic_DNA"/>
</dbReference>
<dbReference type="FunFam" id="3.40.50.720:FF:000084">
    <property type="entry name" value="Short-chain dehydrogenase reductase"/>
    <property type="match status" value="1"/>
</dbReference>
<proteinExistence type="inferred from homology"/>
<evidence type="ECO:0000313" key="5">
    <source>
        <dbReference type="Proteomes" id="UP000029738"/>
    </source>
</evidence>
<gene>
    <name evidence="4" type="ORF">DA73_0234805</name>
    <name evidence="3" type="ORF">DA73_0400035370</name>
</gene>
<keyword evidence="2 3" id="KW-0560">Oxidoreductase</keyword>
<evidence type="ECO:0000256" key="2">
    <source>
        <dbReference type="ARBA" id="ARBA00023002"/>
    </source>
</evidence>
<dbReference type="GO" id="GO:0047936">
    <property type="term" value="F:glucose 1-dehydrogenase [NAD(P)+] activity"/>
    <property type="evidence" value="ECO:0007669"/>
    <property type="project" value="UniProtKB-EC"/>
</dbReference>
<dbReference type="EMBL" id="JHEG04000001">
    <property type="protein sequence ID" value="KAF3890150.1"/>
    <property type="molecule type" value="Genomic_DNA"/>
</dbReference>
<dbReference type="NCBIfam" id="NF005559">
    <property type="entry name" value="PRK07231.1"/>
    <property type="match status" value="1"/>
</dbReference>
<dbReference type="EC" id="1.1.1.47" evidence="3"/>
<accession>A0A0C1N2C5</accession>
<dbReference type="Proteomes" id="UP000029738">
    <property type="component" value="Unassembled WGS sequence"/>
</dbReference>
<dbReference type="PANTHER" id="PTHR42760:SF133">
    <property type="entry name" value="3-OXOACYL-[ACYL-CARRIER-PROTEIN] REDUCTASE"/>
    <property type="match status" value="1"/>
</dbReference>
<dbReference type="PANTHER" id="PTHR42760">
    <property type="entry name" value="SHORT-CHAIN DEHYDROGENASES/REDUCTASES FAMILY MEMBER"/>
    <property type="match status" value="1"/>
</dbReference>
<evidence type="ECO:0000313" key="4">
    <source>
        <dbReference type="EMBL" id="KIE06541.1"/>
    </source>
</evidence>
<dbReference type="SUPFAM" id="SSF51735">
    <property type="entry name" value="NAD(P)-binding Rossmann-fold domains"/>
    <property type="match status" value="1"/>
</dbReference>
<dbReference type="PRINTS" id="PR00080">
    <property type="entry name" value="SDRFAMILY"/>
</dbReference>
<reference evidence="4" key="1">
    <citation type="journal article" date="2015" name="Genome Announc.">
        <title>Draft Genome Sequence of Tolypothrix boutellei Strain VB521301.</title>
        <authorList>
            <person name="Chandrababunaidu M.M."/>
            <person name="Singh D."/>
            <person name="Sen D."/>
            <person name="Bhan S."/>
            <person name="Das S."/>
            <person name="Gupta A."/>
            <person name="Adhikary S.P."/>
            <person name="Tripathy S."/>
        </authorList>
    </citation>
    <scope>NUCLEOTIDE SEQUENCE</scope>
    <source>
        <strain evidence="4">VB521301</strain>
    </source>
</reference>
<keyword evidence="5" id="KW-1185">Reference proteome</keyword>
<protein>
    <submittedName>
        <fullName evidence="3">Glucose 1-dehydrogenase</fullName>
        <ecNumber evidence="3">1.1.1.47</ecNumber>
    </submittedName>
</protein>
<dbReference type="InterPro" id="IPR036291">
    <property type="entry name" value="NAD(P)-bd_dom_sf"/>
</dbReference>
<dbReference type="STRING" id="1479485.DA73_0234805"/>
<dbReference type="InterPro" id="IPR002347">
    <property type="entry name" value="SDR_fam"/>
</dbReference>
<dbReference type="PRINTS" id="PR00081">
    <property type="entry name" value="GDHRDH"/>
</dbReference>
<comment type="caution">
    <text evidence="4">The sequence shown here is derived from an EMBL/GenBank/DDBJ whole genome shotgun (WGS) entry which is preliminary data.</text>
</comment>
<sequence length="267" mass="28823">MELGLKDKVAIVTGASQGLGKAVAIALAQEGCRVVLSARSEAHLEQVADSIRQRGGIAESIAEDATQSQAMQSLVDRTIDKFSVVHILVNITGTLGQTQVFEQISDEEWLEVFKINLFSTVQLIRAALPHMQQQKWGRIINLASESGIQPDPTMPHYNASKAALINLTKSLSKAYAKDGILVNAVSPAFIETPMVDKMLEQQAKSKGISQQQAEVEFLHQNRPNLVLERAGKPEEVAAVVVFLASEATSFVTGSNYRVDGGSVASIN</sequence>
<evidence type="ECO:0000256" key="1">
    <source>
        <dbReference type="ARBA" id="ARBA00006484"/>
    </source>
</evidence>
<comment type="similarity">
    <text evidence="1">Belongs to the short-chain dehydrogenases/reductases (SDR) family.</text>
</comment>
<name>A0A0C1N2C5_9CYAN</name>
<evidence type="ECO:0000313" key="3">
    <source>
        <dbReference type="EMBL" id="KAF3890150.1"/>
    </source>
</evidence>
<dbReference type="RefSeq" id="WP_038092448.1">
    <property type="nucleotide sequence ID" value="NZ_JHEG04000001.1"/>
</dbReference>
<organism evidence="4">
    <name type="scientific">Tolypothrix bouteillei VB521301</name>
    <dbReference type="NCBI Taxonomy" id="1479485"/>
    <lineage>
        <taxon>Bacteria</taxon>
        <taxon>Bacillati</taxon>
        <taxon>Cyanobacteriota</taxon>
        <taxon>Cyanophyceae</taxon>
        <taxon>Nostocales</taxon>
        <taxon>Tolypothrichaceae</taxon>
        <taxon>Tolypothrix</taxon>
    </lineage>
</organism>
<dbReference type="Gene3D" id="3.40.50.720">
    <property type="entry name" value="NAD(P)-binding Rossmann-like Domain"/>
    <property type="match status" value="1"/>
</dbReference>
<dbReference type="PROSITE" id="PS00061">
    <property type="entry name" value="ADH_SHORT"/>
    <property type="match status" value="1"/>
</dbReference>
<dbReference type="AlphaFoldDB" id="A0A0C1N2C5"/>
<dbReference type="InterPro" id="IPR020904">
    <property type="entry name" value="Sc_DH/Rdtase_CS"/>
</dbReference>
<reference evidence="3" key="2">
    <citation type="submission" date="2019-11" db="EMBL/GenBank/DDBJ databases">
        <title>Improved Assembly of Tolypothrix boutellei genome.</title>
        <authorList>
            <person name="Sarangi A.N."/>
            <person name="Mukherjee M."/>
            <person name="Ghosh S."/>
            <person name="Singh D."/>
            <person name="Das A."/>
            <person name="Kant S."/>
            <person name="Prusty A."/>
            <person name="Tripathy S."/>
        </authorList>
    </citation>
    <scope>NUCLEOTIDE SEQUENCE</scope>
    <source>
        <strain evidence="3">VB521301</strain>
    </source>
</reference>
<dbReference type="Pfam" id="PF13561">
    <property type="entry name" value="adh_short_C2"/>
    <property type="match status" value="1"/>
</dbReference>
<dbReference type="OrthoDB" id="9803333at2"/>